<evidence type="ECO:0000313" key="3">
    <source>
        <dbReference type="EMBL" id="PKT81059.1"/>
    </source>
</evidence>
<dbReference type="AlphaFoldDB" id="A0A2N3PJ34"/>
<dbReference type="PANTHER" id="PTHR11138">
    <property type="entry name" value="METHIONYL-TRNA FORMYLTRANSFERASE"/>
    <property type="match status" value="1"/>
</dbReference>
<dbReference type="SUPFAM" id="SSF50486">
    <property type="entry name" value="FMT C-terminal domain-like"/>
    <property type="match status" value="1"/>
</dbReference>
<comment type="caution">
    <text evidence="3">The sequence shown here is derived from an EMBL/GenBank/DDBJ whole genome shotgun (WGS) entry which is preliminary data.</text>
</comment>
<feature type="domain" description="Formyl transferase C-terminal" evidence="2">
    <location>
        <begin position="192"/>
        <end position="281"/>
    </location>
</feature>
<dbReference type="Proteomes" id="UP000233350">
    <property type="component" value="Unassembled WGS sequence"/>
</dbReference>
<proteinExistence type="predicted"/>
<dbReference type="SUPFAM" id="SSF53328">
    <property type="entry name" value="Formyltransferase"/>
    <property type="match status" value="1"/>
</dbReference>
<dbReference type="GO" id="GO:0004479">
    <property type="term" value="F:methionyl-tRNA formyltransferase activity"/>
    <property type="evidence" value="ECO:0007669"/>
    <property type="project" value="TreeGrafter"/>
</dbReference>
<dbReference type="GeneID" id="97289436"/>
<evidence type="ECO:0000313" key="4">
    <source>
        <dbReference type="Proteomes" id="UP000233350"/>
    </source>
</evidence>
<dbReference type="Gene3D" id="3.40.50.12230">
    <property type="match status" value="1"/>
</dbReference>
<keyword evidence="4" id="KW-1185">Reference proteome</keyword>
<dbReference type="PANTHER" id="PTHR11138:SF5">
    <property type="entry name" value="METHIONYL-TRNA FORMYLTRANSFERASE, MITOCHONDRIAL"/>
    <property type="match status" value="1"/>
</dbReference>
<protein>
    <submittedName>
        <fullName evidence="3">Methionyl-tRNA formyltransferase</fullName>
    </submittedName>
</protein>
<organism evidence="3 4">
    <name type="scientific">Helicobacter winghamensis</name>
    <dbReference type="NCBI Taxonomy" id="157268"/>
    <lineage>
        <taxon>Bacteria</taxon>
        <taxon>Pseudomonadati</taxon>
        <taxon>Campylobacterota</taxon>
        <taxon>Epsilonproteobacteria</taxon>
        <taxon>Campylobacterales</taxon>
        <taxon>Helicobacteraceae</taxon>
        <taxon>Helicobacter</taxon>
    </lineage>
</organism>
<feature type="domain" description="Formyl transferase N-terminal" evidence="1">
    <location>
        <begin position="85"/>
        <end position="141"/>
    </location>
</feature>
<reference evidence="3 4" key="1">
    <citation type="submission" date="2016-07" db="EMBL/GenBank/DDBJ databases">
        <title>Detection of Helicobacter winghamensis from caecal content of red fox (Vulpes vulpes).</title>
        <authorList>
            <person name="Zanoni R.G."/>
            <person name="Florio D."/>
            <person name="Caffara M."/>
            <person name="Renzi M."/>
            <person name="Parisi A."/>
            <person name="Pasquali F."/>
            <person name="Manfreda G."/>
        </authorList>
    </citation>
    <scope>NUCLEOTIDE SEQUENCE [LARGE SCALE GENOMIC DNA]</scope>
    <source>
        <strain evidence="3 4">295_13</strain>
    </source>
</reference>
<dbReference type="InterPro" id="IPR005793">
    <property type="entry name" value="Formyl_trans_C"/>
</dbReference>
<dbReference type="RefSeq" id="WP_006801949.1">
    <property type="nucleotide sequence ID" value="NZ_CABKOI010000021.1"/>
</dbReference>
<gene>
    <name evidence="3" type="ORF">BCM31_04545</name>
</gene>
<evidence type="ECO:0000259" key="2">
    <source>
        <dbReference type="Pfam" id="PF02911"/>
    </source>
</evidence>
<dbReference type="OrthoDB" id="9785911at2"/>
<dbReference type="STRING" id="556267.HWAG_00258"/>
<dbReference type="InterPro" id="IPR036477">
    <property type="entry name" value="Formyl_transf_N_sf"/>
</dbReference>
<dbReference type="Pfam" id="PF00551">
    <property type="entry name" value="Formyl_trans_N"/>
    <property type="match status" value="1"/>
</dbReference>
<evidence type="ECO:0000259" key="1">
    <source>
        <dbReference type="Pfam" id="PF00551"/>
    </source>
</evidence>
<accession>A0A2N3PJ34</accession>
<dbReference type="InterPro" id="IPR011034">
    <property type="entry name" value="Formyl_transferase-like_C_sf"/>
</dbReference>
<dbReference type="Pfam" id="PF02911">
    <property type="entry name" value="Formyl_trans_C"/>
    <property type="match status" value="1"/>
</dbReference>
<dbReference type="EMBL" id="MBPK01000032">
    <property type="protein sequence ID" value="PKT81059.1"/>
    <property type="molecule type" value="Genomic_DNA"/>
</dbReference>
<keyword evidence="3" id="KW-0808">Transferase</keyword>
<name>A0A2N3PJ34_9HELI</name>
<sequence length="289" mass="33486">MGCYLFCLGYKGYFVLQELARLNRLGLICGVVSCEDTTQESYYENIKEICLKNNVKFFHKKMIDMLDKKKIAIAIAWRWIIKDFSQVIVMHDSLLPKYRGFNPLVTSLINGDEYIGVSVLYGINEYDKGDIIAQRSLKIFYPITIWEAILKISYLYAELCVEVLEKISKGQKILGVPQEQKEATYSLWRDDKDYFIQWGWSSDRIVRFVDAVGFPYDGAKILFEGNVLRVLKAEIFGDVRVVNRDYGKVIFMDNGCCVVVCKSGLVKLCEVVDMQGRQWSAPRFRIRFE</sequence>
<dbReference type="InterPro" id="IPR002376">
    <property type="entry name" value="Formyl_transf_N"/>
</dbReference>